<keyword evidence="3" id="KW-0862">Zinc</keyword>
<feature type="compositionally biased region" description="Basic and acidic residues" evidence="9">
    <location>
        <begin position="12"/>
        <end position="24"/>
    </location>
</feature>
<name>A0AAV2E366_9ROSI</name>
<evidence type="ECO:0000256" key="7">
    <source>
        <dbReference type="ARBA" id="ARBA00023242"/>
    </source>
</evidence>
<dbReference type="AlphaFoldDB" id="A0AAV2E366"/>
<keyword evidence="5 8" id="KW-0238">DNA-binding</keyword>
<protein>
    <recommendedName>
        <fullName evidence="10">Dof-type domain-containing protein</fullName>
    </recommendedName>
</protein>
<keyword evidence="2 8" id="KW-0863">Zinc-finger</keyword>
<organism evidence="11 12">
    <name type="scientific">Linum trigynum</name>
    <dbReference type="NCBI Taxonomy" id="586398"/>
    <lineage>
        <taxon>Eukaryota</taxon>
        <taxon>Viridiplantae</taxon>
        <taxon>Streptophyta</taxon>
        <taxon>Embryophyta</taxon>
        <taxon>Tracheophyta</taxon>
        <taxon>Spermatophyta</taxon>
        <taxon>Magnoliopsida</taxon>
        <taxon>eudicotyledons</taxon>
        <taxon>Gunneridae</taxon>
        <taxon>Pentapetalae</taxon>
        <taxon>rosids</taxon>
        <taxon>fabids</taxon>
        <taxon>Malpighiales</taxon>
        <taxon>Linaceae</taxon>
        <taxon>Linum</taxon>
    </lineage>
</organism>
<proteinExistence type="predicted"/>
<dbReference type="GO" id="GO:0005634">
    <property type="term" value="C:nucleus"/>
    <property type="evidence" value="ECO:0007669"/>
    <property type="project" value="UniProtKB-SubCell"/>
</dbReference>
<evidence type="ECO:0000256" key="4">
    <source>
        <dbReference type="ARBA" id="ARBA00023015"/>
    </source>
</evidence>
<dbReference type="PROSITE" id="PS01361">
    <property type="entry name" value="ZF_DOF_1"/>
    <property type="match status" value="1"/>
</dbReference>
<keyword evidence="12" id="KW-1185">Reference proteome</keyword>
<comment type="subcellular location">
    <subcellularLocation>
        <location evidence="8">Nucleus</location>
    </subcellularLocation>
</comment>
<evidence type="ECO:0000256" key="2">
    <source>
        <dbReference type="ARBA" id="ARBA00022771"/>
    </source>
</evidence>
<dbReference type="PANTHER" id="PTHR31089:SF22">
    <property type="entry name" value="CYCLIC DOF FACTOR 4"/>
    <property type="match status" value="1"/>
</dbReference>
<dbReference type="PROSITE" id="PS50884">
    <property type="entry name" value="ZF_DOF_2"/>
    <property type="match status" value="1"/>
</dbReference>
<dbReference type="PANTHER" id="PTHR31089">
    <property type="entry name" value="CYCLIC DOF FACTOR 2"/>
    <property type="match status" value="1"/>
</dbReference>
<evidence type="ECO:0000259" key="10">
    <source>
        <dbReference type="PROSITE" id="PS50884"/>
    </source>
</evidence>
<keyword evidence="1" id="KW-0479">Metal-binding</keyword>
<dbReference type="InterPro" id="IPR003851">
    <property type="entry name" value="Znf_Dof"/>
</dbReference>
<keyword evidence="7 8" id="KW-0539">Nucleus</keyword>
<feature type="compositionally biased region" description="Polar residues" evidence="9">
    <location>
        <begin position="1"/>
        <end position="10"/>
    </location>
</feature>
<keyword evidence="6" id="KW-0804">Transcription</keyword>
<dbReference type="EMBL" id="OZ034817">
    <property type="protein sequence ID" value="CAL1380234.1"/>
    <property type="molecule type" value="Genomic_DNA"/>
</dbReference>
<evidence type="ECO:0000256" key="3">
    <source>
        <dbReference type="ARBA" id="ARBA00022833"/>
    </source>
</evidence>
<feature type="domain" description="Dof-type" evidence="10">
    <location>
        <begin position="96"/>
        <end position="150"/>
    </location>
</feature>
<dbReference type="GO" id="GO:0003677">
    <property type="term" value="F:DNA binding"/>
    <property type="evidence" value="ECO:0007669"/>
    <property type="project" value="UniProtKB-UniRule"/>
</dbReference>
<keyword evidence="4" id="KW-0805">Transcription regulation</keyword>
<feature type="region of interest" description="Disordered" evidence="9">
    <location>
        <begin position="64"/>
        <end position="97"/>
    </location>
</feature>
<sequence length="160" mass="18182">MATLDSNPGNNERMDKKLQNPREEKEEEETMMAARLVGKEDEMEELGNQLAISFPFTQYPKINQVDHPPLLDSSSAMGKQAHRRRQQDEKKAEPGLRCPRCESTDTKFCYFNNYNLCQPRHFCRACKRSWTRGGVLRDVPAGGGGGRKNKGRVIHPSSSE</sequence>
<gene>
    <name evidence="11" type="ORF">LTRI10_LOCUS21691</name>
</gene>
<dbReference type="GO" id="GO:0008270">
    <property type="term" value="F:zinc ion binding"/>
    <property type="evidence" value="ECO:0007669"/>
    <property type="project" value="UniProtKB-KW"/>
</dbReference>
<evidence type="ECO:0000256" key="6">
    <source>
        <dbReference type="ARBA" id="ARBA00023163"/>
    </source>
</evidence>
<dbReference type="Pfam" id="PF02701">
    <property type="entry name" value="Zn_ribbon_Dof"/>
    <property type="match status" value="1"/>
</dbReference>
<accession>A0AAV2E366</accession>
<feature type="compositionally biased region" description="Basic and acidic residues" evidence="9">
    <location>
        <begin position="86"/>
        <end position="97"/>
    </location>
</feature>
<feature type="region of interest" description="Disordered" evidence="9">
    <location>
        <begin position="137"/>
        <end position="160"/>
    </location>
</feature>
<dbReference type="Proteomes" id="UP001497516">
    <property type="component" value="Chromosome 4"/>
</dbReference>
<dbReference type="InterPro" id="IPR045174">
    <property type="entry name" value="Dof"/>
</dbReference>
<evidence type="ECO:0000256" key="9">
    <source>
        <dbReference type="SAM" id="MobiDB-lite"/>
    </source>
</evidence>
<evidence type="ECO:0000313" key="11">
    <source>
        <dbReference type="EMBL" id="CAL1380234.1"/>
    </source>
</evidence>
<reference evidence="11 12" key="1">
    <citation type="submission" date="2024-04" db="EMBL/GenBank/DDBJ databases">
        <authorList>
            <person name="Fracassetti M."/>
        </authorList>
    </citation>
    <scope>NUCLEOTIDE SEQUENCE [LARGE SCALE GENOMIC DNA]</scope>
</reference>
<feature type="region of interest" description="Disordered" evidence="9">
    <location>
        <begin position="1"/>
        <end position="31"/>
    </location>
</feature>
<dbReference type="GO" id="GO:0003700">
    <property type="term" value="F:DNA-binding transcription factor activity"/>
    <property type="evidence" value="ECO:0007669"/>
    <property type="project" value="InterPro"/>
</dbReference>
<evidence type="ECO:0000313" key="12">
    <source>
        <dbReference type="Proteomes" id="UP001497516"/>
    </source>
</evidence>
<evidence type="ECO:0000256" key="8">
    <source>
        <dbReference type="PROSITE-ProRule" id="PRU00071"/>
    </source>
</evidence>
<evidence type="ECO:0000256" key="5">
    <source>
        <dbReference type="ARBA" id="ARBA00023125"/>
    </source>
</evidence>
<evidence type="ECO:0000256" key="1">
    <source>
        <dbReference type="ARBA" id="ARBA00022723"/>
    </source>
</evidence>